<dbReference type="eggNOG" id="COG3916">
    <property type="taxonomic scope" value="Bacteria"/>
</dbReference>
<dbReference type="SUPFAM" id="SSF55729">
    <property type="entry name" value="Acyl-CoA N-acyltransferases (Nat)"/>
    <property type="match status" value="1"/>
</dbReference>
<sequence length="210" mass="23945">MLKVISYSEISRNADLFFSQFQLRHREFVERQQYGVKTLDQMEFDQYDTLASVYLVYSEDGKTALGCSRLTPIQYGCMLAEHFPSLVDDHSLFKMPRIWEGTRFCVDSRLPPDQRLKISRALSGGYVAFGLNRQIDQIIGLMPTLILRTVFERAGIELRRLGSPQHIGAHAKIQAASIPIRSDQMTRFCDRTGLRVEGDRLEAEPVADVA</sequence>
<accession>V4PEK8</accession>
<dbReference type="PATRIC" id="fig|1121022.4.peg.4110"/>
<evidence type="ECO:0000256" key="1">
    <source>
        <dbReference type="ARBA" id="ARBA00022654"/>
    </source>
</evidence>
<evidence type="ECO:0000256" key="3">
    <source>
        <dbReference type="ARBA" id="ARBA00022691"/>
    </source>
</evidence>
<keyword evidence="8" id="KW-1185">Reference proteome</keyword>
<dbReference type="EC" id="2.3.1.184" evidence="6"/>
<gene>
    <name evidence="7" type="ORF">ABENE_20065</name>
</gene>
<evidence type="ECO:0000256" key="2">
    <source>
        <dbReference type="ARBA" id="ARBA00022679"/>
    </source>
</evidence>
<dbReference type="PROSITE" id="PS51187">
    <property type="entry name" value="AUTOINDUCER_SYNTH_2"/>
    <property type="match status" value="1"/>
</dbReference>
<dbReference type="Gene3D" id="3.40.630.30">
    <property type="match status" value="1"/>
</dbReference>
<dbReference type="Pfam" id="PF00765">
    <property type="entry name" value="Autoind_synth"/>
    <property type="match status" value="1"/>
</dbReference>
<evidence type="ECO:0000256" key="5">
    <source>
        <dbReference type="PROSITE-ProRule" id="PRU00533"/>
    </source>
</evidence>
<comment type="catalytic activity">
    <reaction evidence="6">
        <text>a fatty acyl-[ACP] + S-adenosyl-L-methionine = an N-acyl-L-homoserine lactone + S-methyl-5'-thioadenosine + holo-[ACP] + H(+)</text>
        <dbReference type="Rhea" id="RHEA:10096"/>
        <dbReference type="Rhea" id="RHEA-COMP:9685"/>
        <dbReference type="Rhea" id="RHEA-COMP:14125"/>
        <dbReference type="ChEBI" id="CHEBI:15378"/>
        <dbReference type="ChEBI" id="CHEBI:17509"/>
        <dbReference type="ChEBI" id="CHEBI:55474"/>
        <dbReference type="ChEBI" id="CHEBI:59789"/>
        <dbReference type="ChEBI" id="CHEBI:64479"/>
        <dbReference type="ChEBI" id="CHEBI:138651"/>
        <dbReference type="EC" id="2.3.1.184"/>
    </reaction>
</comment>
<comment type="similarity">
    <text evidence="5 6">Belongs to the autoinducer synthase family.</text>
</comment>
<dbReference type="PANTHER" id="PTHR39322:SF1">
    <property type="entry name" value="ISOVALERYL-HOMOSERINE LACTONE SYNTHASE"/>
    <property type="match status" value="1"/>
</dbReference>
<evidence type="ECO:0000256" key="4">
    <source>
        <dbReference type="ARBA" id="ARBA00022929"/>
    </source>
</evidence>
<proteinExistence type="inferred from homology"/>
<dbReference type="EMBL" id="AWGB01000068">
    <property type="protein sequence ID" value="ESQ83770.1"/>
    <property type="molecule type" value="Genomic_DNA"/>
</dbReference>
<keyword evidence="2 6" id="KW-0808">Transferase</keyword>
<dbReference type="InterPro" id="IPR016181">
    <property type="entry name" value="Acyl_CoA_acyltransferase"/>
</dbReference>
<dbReference type="InterPro" id="IPR001690">
    <property type="entry name" value="Autoind_synthase"/>
</dbReference>
<dbReference type="PRINTS" id="PR01549">
    <property type="entry name" value="AUTOINDCRSYN"/>
</dbReference>
<keyword evidence="3 6" id="KW-0949">S-adenosyl-L-methionine</keyword>
<dbReference type="GO" id="GO:0009372">
    <property type="term" value="P:quorum sensing"/>
    <property type="evidence" value="ECO:0007669"/>
    <property type="project" value="UniProtKB-UniRule"/>
</dbReference>
<dbReference type="OrthoDB" id="6169313at2"/>
<evidence type="ECO:0000256" key="6">
    <source>
        <dbReference type="RuleBase" id="RU361135"/>
    </source>
</evidence>
<organism evidence="7 8">
    <name type="scientific">Asticcacaulis benevestitus DSM 16100 = ATCC BAA-896</name>
    <dbReference type="NCBI Taxonomy" id="1121022"/>
    <lineage>
        <taxon>Bacteria</taxon>
        <taxon>Pseudomonadati</taxon>
        <taxon>Pseudomonadota</taxon>
        <taxon>Alphaproteobacteria</taxon>
        <taxon>Caulobacterales</taxon>
        <taxon>Caulobacteraceae</taxon>
        <taxon>Asticcacaulis</taxon>
    </lineage>
</organism>
<protein>
    <recommendedName>
        <fullName evidence="6">Acyl-homoserine-lactone synthase</fullName>
        <ecNumber evidence="6">2.3.1.184</ecNumber>
    </recommendedName>
    <alternativeName>
        <fullName evidence="6">Autoinducer synthesis protein</fullName>
    </alternativeName>
</protein>
<dbReference type="GO" id="GO:0061579">
    <property type="term" value="F:N-acyl homoserine lactone synthase activity"/>
    <property type="evidence" value="ECO:0007669"/>
    <property type="project" value="UniProtKB-UniRule"/>
</dbReference>
<reference evidence="7 8" key="1">
    <citation type="journal article" date="2014" name="Nature">
        <title>Sequential evolution of bacterial morphology by co-option of a developmental regulator.</title>
        <authorList>
            <person name="Jiang C."/>
            <person name="Brown P.J."/>
            <person name="Ducret A."/>
            <person name="Brun Y.V."/>
        </authorList>
    </citation>
    <scope>NUCLEOTIDE SEQUENCE [LARGE SCALE GENOMIC DNA]</scope>
    <source>
        <strain evidence="7 8">DSM 16100</strain>
    </source>
</reference>
<dbReference type="RefSeq" id="WP_018083694.1">
    <property type="nucleotide sequence ID" value="NZ_AQWM01000040.1"/>
</dbReference>
<dbReference type="STRING" id="1121022.GCA_000376105_04008"/>
<dbReference type="GO" id="GO:0007165">
    <property type="term" value="P:signal transduction"/>
    <property type="evidence" value="ECO:0007669"/>
    <property type="project" value="TreeGrafter"/>
</dbReference>
<dbReference type="PANTHER" id="PTHR39322">
    <property type="entry name" value="ACYL-HOMOSERINE-LACTONE SYNTHASE"/>
    <property type="match status" value="1"/>
</dbReference>
<evidence type="ECO:0000313" key="8">
    <source>
        <dbReference type="Proteomes" id="UP000017837"/>
    </source>
</evidence>
<dbReference type="AlphaFoldDB" id="V4PEK8"/>
<evidence type="ECO:0000313" key="7">
    <source>
        <dbReference type="EMBL" id="ESQ83770.1"/>
    </source>
</evidence>
<dbReference type="Proteomes" id="UP000017837">
    <property type="component" value="Unassembled WGS sequence"/>
</dbReference>
<keyword evidence="1 5" id="KW-0673">Quorum sensing</keyword>
<keyword evidence="4 5" id="KW-0071">Autoinducer synthesis</keyword>
<comment type="caution">
    <text evidence="7">The sequence shown here is derived from an EMBL/GenBank/DDBJ whole genome shotgun (WGS) entry which is preliminary data.</text>
</comment>
<name>V4PEK8_9CAUL</name>